<dbReference type="EMBL" id="DUZY01000001">
    <property type="protein sequence ID" value="DAD17860.1"/>
    <property type="molecule type" value="Genomic_DNA"/>
</dbReference>
<dbReference type="Proteomes" id="UP000607653">
    <property type="component" value="Unassembled WGS sequence"/>
</dbReference>
<gene>
    <name evidence="1" type="ORF">HUJ06_019323</name>
</gene>
<keyword evidence="2" id="KW-1185">Reference proteome</keyword>
<evidence type="ECO:0000313" key="2">
    <source>
        <dbReference type="Proteomes" id="UP000607653"/>
    </source>
</evidence>
<comment type="caution">
    <text evidence="1">The sequence shown here is derived from an EMBL/GenBank/DDBJ whole genome shotgun (WGS) entry which is preliminary data.</text>
</comment>
<proteinExistence type="predicted"/>
<sequence>MKIVRTSAFLASLAAKLSGSFGELRLRSIWRYNERTLPLFLAMSSAVAHIRPLAIFSEIPPTLEVSEKKQALAAHRLHVTKTAIAISPVPQMFT</sequence>
<accession>A0A822XC03</accession>
<protein>
    <submittedName>
        <fullName evidence="1">Uncharacterized protein</fullName>
    </submittedName>
</protein>
<reference evidence="1 2" key="1">
    <citation type="journal article" date="2020" name="Mol. Biol. Evol.">
        <title>Distinct Expression and Methylation Patterns for Genes with Different Fates following a Single Whole-Genome Duplication in Flowering Plants.</title>
        <authorList>
            <person name="Shi T."/>
            <person name="Rahmani R.S."/>
            <person name="Gugger P.F."/>
            <person name="Wang M."/>
            <person name="Li H."/>
            <person name="Zhang Y."/>
            <person name="Li Z."/>
            <person name="Wang Q."/>
            <person name="Van de Peer Y."/>
            <person name="Marchal K."/>
            <person name="Chen J."/>
        </authorList>
    </citation>
    <scope>NUCLEOTIDE SEQUENCE [LARGE SCALE GENOMIC DNA]</scope>
    <source>
        <tissue evidence="1">Leaf</tissue>
    </source>
</reference>
<organism evidence="1 2">
    <name type="scientific">Nelumbo nucifera</name>
    <name type="common">Sacred lotus</name>
    <dbReference type="NCBI Taxonomy" id="4432"/>
    <lineage>
        <taxon>Eukaryota</taxon>
        <taxon>Viridiplantae</taxon>
        <taxon>Streptophyta</taxon>
        <taxon>Embryophyta</taxon>
        <taxon>Tracheophyta</taxon>
        <taxon>Spermatophyta</taxon>
        <taxon>Magnoliopsida</taxon>
        <taxon>Proteales</taxon>
        <taxon>Nelumbonaceae</taxon>
        <taxon>Nelumbo</taxon>
    </lineage>
</organism>
<evidence type="ECO:0000313" key="1">
    <source>
        <dbReference type="EMBL" id="DAD17860.1"/>
    </source>
</evidence>
<name>A0A822XC03_NELNU</name>
<dbReference type="AlphaFoldDB" id="A0A822XC03"/>